<dbReference type="PANTHER" id="PTHR43601:SF3">
    <property type="entry name" value="THIOREDOXIN, MITOCHONDRIAL"/>
    <property type="match status" value="1"/>
</dbReference>
<dbReference type="PRINTS" id="PR00421">
    <property type="entry name" value="THIOREDOXIN"/>
</dbReference>
<comment type="similarity">
    <text evidence="1">Belongs to the thioredoxin family.</text>
</comment>
<protein>
    <recommendedName>
        <fullName evidence="6">Thioredoxin domain-containing protein</fullName>
    </recommendedName>
</protein>
<dbReference type="InterPro" id="IPR036249">
    <property type="entry name" value="Thioredoxin-like_sf"/>
</dbReference>
<keyword evidence="3" id="KW-0249">Electron transport</keyword>
<name>A0A8S3ZQU5_9EUPU</name>
<keyword evidence="2" id="KW-0813">Transport</keyword>
<dbReference type="Proteomes" id="UP000678393">
    <property type="component" value="Unassembled WGS sequence"/>
</dbReference>
<dbReference type="NCBIfam" id="TIGR01068">
    <property type="entry name" value="thioredoxin"/>
    <property type="match status" value="1"/>
</dbReference>
<dbReference type="PROSITE" id="PS51352">
    <property type="entry name" value="THIOREDOXIN_2"/>
    <property type="match status" value="1"/>
</dbReference>
<dbReference type="PANTHER" id="PTHR43601">
    <property type="entry name" value="THIOREDOXIN, MITOCHONDRIAL"/>
    <property type="match status" value="1"/>
</dbReference>
<keyword evidence="8" id="KW-1185">Reference proteome</keyword>
<accession>A0A8S3ZQU5</accession>
<sequence length="206" mass="22761">MTFYTTRLPRPSVGRFCVSVLLSLNFLVSRTFADMNSSPRLATRLVRNIRVATGCKSIHRHLTTVTNRTVLTCVQNPQSYSPTVGIRLKATCASKFEVINVQDGEDFKKRVIEASSTTPVIVDFHATWCGPCKVLGPRLEAILAEENGKVVMAKVDIDDNSELAMEYGVRSVPTVIGVKNGRVQNQFVGAIDDDQIRTFVDKLVVS</sequence>
<comment type="caution">
    <text evidence="7">The sequence shown here is derived from an EMBL/GenBank/DDBJ whole genome shotgun (WGS) entry which is preliminary data.</text>
</comment>
<evidence type="ECO:0000313" key="7">
    <source>
        <dbReference type="EMBL" id="CAG5129756.1"/>
    </source>
</evidence>
<dbReference type="SUPFAM" id="SSF52833">
    <property type="entry name" value="Thioredoxin-like"/>
    <property type="match status" value="1"/>
</dbReference>
<dbReference type="OrthoDB" id="19690at2759"/>
<dbReference type="EMBL" id="CAJHNH020003668">
    <property type="protein sequence ID" value="CAG5129756.1"/>
    <property type="molecule type" value="Genomic_DNA"/>
</dbReference>
<dbReference type="PROSITE" id="PS00194">
    <property type="entry name" value="THIOREDOXIN_1"/>
    <property type="match status" value="1"/>
</dbReference>
<dbReference type="Pfam" id="PF00085">
    <property type="entry name" value="Thioredoxin"/>
    <property type="match status" value="1"/>
</dbReference>
<dbReference type="InterPro" id="IPR013766">
    <property type="entry name" value="Thioredoxin_domain"/>
</dbReference>
<dbReference type="CDD" id="cd02947">
    <property type="entry name" value="TRX_family"/>
    <property type="match status" value="1"/>
</dbReference>
<dbReference type="InterPro" id="IPR017937">
    <property type="entry name" value="Thioredoxin_CS"/>
</dbReference>
<evidence type="ECO:0000256" key="5">
    <source>
        <dbReference type="ARBA" id="ARBA00023284"/>
    </source>
</evidence>
<organism evidence="7 8">
    <name type="scientific">Candidula unifasciata</name>
    <dbReference type="NCBI Taxonomy" id="100452"/>
    <lineage>
        <taxon>Eukaryota</taxon>
        <taxon>Metazoa</taxon>
        <taxon>Spiralia</taxon>
        <taxon>Lophotrochozoa</taxon>
        <taxon>Mollusca</taxon>
        <taxon>Gastropoda</taxon>
        <taxon>Heterobranchia</taxon>
        <taxon>Euthyneura</taxon>
        <taxon>Panpulmonata</taxon>
        <taxon>Eupulmonata</taxon>
        <taxon>Stylommatophora</taxon>
        <taxon>Helicina</taxon>
        <taxon>Helicoidea</taxon>
        <taxon>Geomitridae</taxon>
        <taxon>Candidula</taxon>
    </lineage>
</organism>
<dbReference type="GO" id="GO:0045454">
    <property type="term" value="P:cell redox homeostasis"/>
    <property type="evidence" value="ECO:0007669"/>
    <property type="project" value="TreeGrafter"/>
</dbReference>
<keyword evidence="5" id="KW-0676">Redox-active center</keyword>
<dbReference type="InterPro" id="IPR005746">
    <property type="entry name" value="Thioredoxin"/>
</dbReference>
<dbReference type="GO" id="GO:0005739">
    <property type="term" value="C:mitochondrion"/>
    <property type="evidence" value="ECO:0007669"/>
    <property type="project" value="TreeGrafter"/>
</dbReference>
<evidence type="ECO:0000256" key="2">
    <source>
        <dbReference type="ARBA" id="ARBA00022448"/>
    </source>
</evidence>
<evidence type="ECO:0000259" key="6">
    <source>
        <dbReference type="PROSITE" id="PS51352"/>
    </source>
</evidence>
<dbReference type="AlphaFoldDB" id="A0A8S3ZQU5"/>
<reference evidence="7" key="1">
    <citation type="submission" date="2021-04" db="EMBL/GenBank/DDBJ databases">
        <authorList>
            <consortium name="Molecular Ecology Group"/>
        </authorList>
    </citation>
    <scope>NUCLEOTIDE SEQUENCE</scope>
</reference>
<evidence type="ECO:0000313" key="8">
    <source>
        <dbReference type="Proteomes" id="UP000678393"/>
    </source>
</evidence>
<evidence type="ECO:0000256" key="3">
    <source>
        <dbReference type="ARBA" id="ARBA00022982"/>
    </source>
</evidence>
<dbReference type="GO" id="GO:0015035">
    <property type="term" value="F:protein-disulfide reductase activity"/>
    <property type="evidence" value="ECO:0007669"/>
    <property type="project" value="InterPro"/>
</dbReference>
<dbReference type="FunFam" id="3.40.30.10:FF:000001">
    <property type="entry name" value="Thioredoxin"/>
    <property type="match status" value="1"/>
</dbReference>
<proteinExistence type="inferred from homology"/>
<evidence type="ECO:0000256" key="4">
    <source>
        <dbReference type="ARBA" id="ARBA00023157"/>
    </source>
</evidence>
<evidence type="ECO:0000256" key="1">
    <source>
        <dbReference type="ARBA" id="ARBA00008987"/>
    </source>
</evidence>
<keyword evidence="4" id="KW-1015">Disulfide bond</keyword>
<gene>
    <name evidence="7" type="ORF">CUNI_LOCUS15314</name>
</gene>
<dbReference type="Gene3D" id="3.40.30.10">
    <property type="entry name" value="Glutaredoxin"/>
    <property type="match status" value="1"/>
</dbReference>
<feature type="domain" description="Thioredoxin" evidence="6">
    <location>
        <begin position="87"/>
        <end position="205"/>
    </location>
</feature>